<evidence type="ECO:0000256" key="1">
    <source>
        <dbReference type="ARBA" id="ARBA00013260"/>
    </source>
</evidence>
<dbReference type="EMBL" id="OU899035">
    <property type="protein sequence ID" value="CAH1723885.1"/>
    <property type="molecule type" value="Genomic_DNA"/>
</dbReference>
<dbReference type="EC" id="3.1.1.29" evidence="1"/>
<evidence type="ECO:0000313" key="4">
    <source>
        <dbReference type="EMBL" id="CAH1723885.1"/>
    </source>
</evidence>
<dbReference type="InterPro" id="IPR002833">
    <property type="entry name" value="PTH2"/>
</dbReference>
<protein>
    <recommendedName>
        <fullName evidence="1">peptidyl-tRNA hydrolase</fullName>
        <ecNumber evidence="1">3.1.1.29</ecNumber>
    </recommendedName>
</protein>
<keyword evidence="2" id="KW-0378">Hydrolase</keyword>
<dbReference type="InterPro" id="IPR042237">
    <property type="entry name" value="PTRHD1"/>
</dbReference>
<evidence type="ECO:0000313" key="5">
    <source>
        <dbReference type="Proteomes" id="UP001154329"/>
    </source>
</evidence>
<sequence>MYVFDLRSSTMSNLVQYVLVRGDLTRTLKWPSGAVMAQACHACVAVVHTYYSDPDMQAYLKDLGNMHKVVLEVPDETALLSTAAALETDGVQHVVWKEQPEDVATCVALKPCAKGTVSKYVRKFKLYGA</sequence>
<evidence type="ECO:0000256" key="2">
    <source>
        <dbReference type="ARBA" id="ARBA00022801"/>
    </source>
</evidence>
<keyword evidence="5" id="KW-1185">Reference proteome</keyword>
<evidence type="ECO:0000256" key="3">
    <source>
        <dbReference type="ARBA" id="ARBA00048707"/>
    </source>
</evidence>
<dbReference type="InterPro" id="IPR023476">
    <property type="entry name" value="Pep_tRNA_hydro_II_dom_sf"/>
</dbReference>
<dbReference type="AlphaFoldDB" id="A0A9P0IZM6"/>
<organism evidence="4 5">
    <name type="scientific">Aphis gossypii</name>
    <name type="common">Cotton aphid</name>
    <dbReference type="NCBI Taxonomy" id="80765"/>
    <lineage>
        <taxon>Eukaryota</taxon>
        <taxon>Metazoa</taxon>
        <taxon>Ecdysozoa</taxon>
        <taxon>Arthropoda</taxon>
        <taxon>Hexapoda</taxon>
        <taxon>Insecta</taxon>
        <taxon>Pterygota</taxon>
        <taxon>Neoptera</taxon>
        <taxon>Paraneoptera</taxon>
        <taxon>Hemiptera</taxon>
        <taxon>Sternorrhyncha</taxon>
        <taxon>Aphidomorpha</taxon>
        <taxon>Aphidoidea</taxon>
        <taxon>Aphididae</taxon>
        <taxon>Aphidini</taxon>
        <taxon>Aphis</taxon>
        <taxon>Aphis</taxon>
    </lineage>
</organism>
<dbReference type="Proteomes" id="UP001154329">
    <property type="component" value="Chromosome 2"/>
</dbReference>
<name>A0A9P0IZM6_APHGO</name>
<dbReference type="CDD" id="cd02429">
    <property type="entry name" value="PTH2_like"/>
    <property type="match status" value="1"/>
</dbReference>
<accession>A0A9P0IZM6</accession>
<comment type="catalytic activity">
    <reaction evidence="3">
        <text>an N-acyl-L-alpha-aminoacyl-tRNA + H2O = an N-acyl-L-amino acid + a tRNA + H(+)</text>
        <dbReference type="Rhea" id="RHEA:54448"/>
        <dbReference type="Rhea" id="RHEA-COMP:10123"/>
        <dbReference type="Rhea" id="RHEA-COMP:13883"/>
        <dbReference type="ChEBI" id="CHEBI:15377"/>
        <dbReference type="ChEBI" id="CHEBI:15378"/>
        <dbReference type="ChEBI" id="CHEBI:59874"/>
        <dbReference type="ChEBI" id="CHEBI:78442"/>
        <dbReference type="ChEBI" id="CHEBI:138191"/>
        <dbReference type="EC" id="3.1.1.29"/>
    </reaction>
</comment>
<reference evidence="4" key="2">
    <citation type="submission" date="2022-10" db="EMBL/GenBank/DDBJ databases">
        <authorList>
            <consortium name="ENA_rothamsted_submissions"/>
            <consortium name="culmorum"/>
            <person name="King R."/>
        </authorList>
    </citation>
    <scope>NUCLEOTIDE SEQUENCE</scope>
</reference>
<dbReference type="Pfam" id="PF01981">
    <property type="entry name" value="PTH2"/>
    <property type="match status" value="1"/>
</dbReference>
<dbReference type="GO" id="GO:0004045">
    <property type="term" value="F:peptidyl-tRNA hydrolase activity"/>
    <property type="evidence" value="ECO:0007669"/>
    <property type="project" value="UniProtKB-EC"/>
</dbReference>
<gene>
    <name evidence="4" type="ORF">APHIGO_LOCUS5332</name>
</gene>
<dbReference type="SUPFAM" id="SSF102462">
    <property type="entry name" value="Peptidyl-tRNA hydrolase II"/>
    <property type="match status" value="1"/>
</dbReference>
<dbReference type="PANTHER" id="PTHR46194:SF1">
    <property type="entry name" value="PEPTIDYL-TRNA HYDROLASE PTRHD1-RELATED"/>
    <property type="match status" value="1"/>
</dbReference>
<proteinExistence type="predicted"/>
<dbReference type="Gene3D" id="3.40.1490.10">
    <property type="entry name" value="Bit1"/>
    <property type="match status" value="1"/>
</dbReference>
<dbReference type="PANTHER" id="PTHR46194">
    <property type="entry name" value="PEPTIDYL-TRNA HYDROLASE PTRHD1-RELATED"/>
    <property type="match status" value="1"/>
</dbReference>
<reference evidence="4" key="1">
    <citation type="submission" date="2022-02" db="EMBL/GenBank/DDBJ databases">
        <authorList>
            <person name="King R."/>
        </authorList>
    </citation>
    <scope>NUCLEOTIDE SEQUENCE</scope>
</reference>